<comment type="caution">
    <text evidence="1">The sequence shown here is derived from an EMBL/GenBank/DDBJ whole genome shotgun (WGS) entry which is preliminary data.</text>
</comment>
<organism evidence="1">
    <name type="scientific">Brassica cretica</name>
    <name type="common">Mustard</name>
    <dbReference type="NCBI Taxonomy" id="69181"/>
    <lineage>
        <taxon>Eukaryota</taxon>
        <taxon>Viridiplantae</taxon>
        <taxon>Streptophyta</taxon>
        <taxon>Embryophyta</taxon>
        <taxon>Tracheophyta</taxon>
        <taxon>Spermatophyta</taxon>
        <taxon>Magnoliopsida</taxon>
        <taxon>eudicotyledons</taxon>
        <taxon>Gunneridae</taxon>
        <taxon>Pentapetalae</taxon>
        <taxon>rosids</taxon>
        <taxon>malvids</taxon>
        <taxon>Brassicales</taxon>
        <taxon>Brassicaceae</taxon>
        <taxon>Brassiceae</taxon>
        <taxon>Brassica</taxon>
    </lineage>
</organism>
<accession>A0A8S9HYV2</accession>
<gene>
    <name evidence="1" type="ORF">F2Q70_00018152</name>
</gene>
<reference evidence="1" key="1">
    <citation type="submission" date="2019-12" db="EMBL/GenBank/DDBJ databases">
        <title>Genome sequencing and annotation of Brassica cretica.</title>
        <authorList>
            <person name="Studholme D.J."/>
            <person name="Sarris P.F."/>
        </authorList>
    </citation>
    <scope>NUCLEOTIDE SEQUENCE</scope>
    <source>
        <strain evidence="1">PFS-102/07</strain>
        <tissue evidence="1">Leaf</tissue>
    </source>
</reference>
<name>A0A8S9HYV2_BRACR</name>
<proteinExistence type="predicted"/>
<protein>
    <submittedName>
        <fullName evidence="1">Uncharacterized protein</fullName>
    </submittedName>
</protein>
<sequence>MLVSSLINPVSKEWDIRLLEQYVDPEDIPMILSLAISLLIDGIHFAGVTQRMDNILMHRQVKKQVQKSYQEKHDLTDTSFRLIPSDNPTERGFFTSYTASIMIFPAETPSRRMTAADDELGRRTILSRVATQHAFPITLKCDWSCNNSCNIEDENQLYPNYF</sequence>
<evidence type="ECO:0000313" key="1">
    <source>
        <dbReference type="EMBL" id="KAF2561336.1"/>
    </source>
</evidence>
<dbReference type="AlphaFoldDB" id="A0A8S9HYV2"/>
<dbReference type="EMBL" id="QGKY02001250">
    <property type="protein sequence ID" value="KAF2561336.1"/>
    <property type="molecule type" value="Genomic_DNA"/>
</dbReference>